<reference evidence="5 6" key="1">
    <citation type="submission" date="2019-12" db="EMBL/GenBank/DDBJ databases">
        <title>Whole-genome analyses of novel actinobacteria.</title>
        <authorList>
            <person name="Sahin N."/>
            <person name="Saygin H."/>
        </authorList>
    </citation>
    <scope>NUCLEOTIDE SEQUENCE [LARGE SCALE GENOMIC DNA]</scope>
    <source>
        <strain evidence="5 6">KC615</strain>
    </source>
</reference>
<sequence length="330" mass="38599">MTKETNSYIFNENVKNEFLKTITNEKTAHNYNRIFVVTHKYEEDLGKDLNRFSLEQLEKILYDFEANNRHTIESYARIISSYLNWCVQQGILKNNPLSKLTSSDFDKYVSDQEVFLSEKQLRRYEDQCTNYQDAVIFRLLFEGLSGNQHSEICNLKGSDVDFENNSLHLINSLKVDEKGFPLKFTERTIKVSDRAMELVRGAIDQKTYVKRNGLMSTAASNVRDFHDLVENQYVVKAAVTRNKEEVNVPTDRYVIFRRIRLITQILGVEHVNAKIIQRSGMLYLANQLVQDGEEITIDDLKIVANRYNLKTYFNLKSFLTLENIRKVYPK</sequence>
<name>A0A6I4VYJ3_9BACL</name>
<dbReference type="Gene3D" id="1.10.150.130">
    <property type="match status" value="1"/>
</dbReference>
<dbReference type="InterPro" id="IPR013762">
    <property type="entry name" value="Integrase-like_cat_sf"/>
</dbReference>
<dbReference type="InterPro" id="IPR011010">
    <property type="entry name" value="DNA_brk_join_enz"/>
</dbReference>
<evidence type="ECO:0000259" key="3">
    <source>
        <dbReference type="Pfam" id="PF22822"/>
    </source>
</evidence>
<dbReference type="InterPro" id="IPR055008">
    <property type="entry name" value="MrpR_C_cat"/>
</dbReference>
<dbReference type="AlphaFoldDB" id="A0A6I4VYJ3"/>
<evidence type="ECO:0000313" key="5">
    <source>
        <dbReference type="EMBL" id="MXQ55000.1"/>
    </source>
</evidence>
<organism evidence="5 6">
    <name type="scientific">Shimazuella alba</name>
    <dbReference type="NCBI Taxonomy" id="2690964"/>
    <lineage>
        <taxon>Bacteria</taxon>
        <taxon>Bacillati</taxon>
        <taxon>Bacillota</taxon>
        <taxon>Bacilli</taxon>
        <taxon>Bacillales</taxon>
        <taxon>Thermoactinomycetaceae</taxon>
        <taxon>Shimazuella</taxon>
    </lineage>
</organism>
<feature type="domain" description="MrpR N-terminal core-binding" evidence="3">
    <location>
        <begin position="9"/>
        <end position="88"/>
    </location>
</feature>
<evidence type="ECO:0000256" key="1">
    <source>
        <dbReference type="ARBA" id="ARBA00023125"/>
    </source>
</evidence>
<dbReference type="InterPro" id="IPR010998">
    <property type="entry name" value="Integrase_recombinase_N"/>
</dbReference>
<dbReference type="Proteomes" id="UP000430692">
    <property type="component" value="Unassembled WGS sequence"/>
</dbReference>
<keyword evidence="6" id="KW-1185">Reference proteome</keyword>
<dbReference type="GO" id="GO:0015074">
    <property type="term" value="P:DNA integration"/>
    <property type="evidence" value="ECO:0007669"/>
    <property type="project" value="InterPro"/>
</dbReference>
<protein>
    <submittedName>
        <fullName evidence="5">Uncharacterized protein</fullName>
    </submittedName>
</protein>
<dbReference type="GO" id="GO:0006310">
    <property type="term" value="P:DNA recombination"/>
    <property type="evidence" value="ECO:0007669"/>
    <property type="project" value="UniProtKB-KW"/>
</dbReference>
<feature type="domain" description="MrpR C-terminal catalytic" evidence="4">
    <location>
        <begin position="119"/>
        <end position="316"/>
    </location>
</feature>
<dbReference type="RefSeq" id="WP_160802349.1">
    <property type="nucleotide sequence ID" value="NZ_WUUL01000010.1"/>
</dbReference>
<accession>A0A6I4VYJ3</accession>
<proteinExistence type="predicted"/>
<evidence type="ECO:0000256" key="2">
    <source>
        <dbReference type="ARBA" id="ARBA00023172"/>
    </source>
</evidence>
<dbReference type="GO" id="GO:0003677">
    <property type="term" value="F:DNA binding"/>
    <property type="evidence" value="ECO:0007669"/>
    <property type="project" value="UniProtKB-KW"/>
</dbReference>
<keyword evidence="1" id="KW-0238">DNA-binding</keyword>
<keyword evidence="2" id="KW-0233">DNA recombination</keyword>
<evidence type="ECO:0000313" key="6">
    <source>
        <dbReference type="Proteomes" id="UP000430692"/>
    </source>
</evidence>
<dbReference type="SUPFAM" id="SSF56349">
    <property type="entry name" value="DNA breaking-rejoining enzymes"/>
    <property type="match status" value="1"/>
</dbReference>
<dbReference type="InterPro" id="IPR055009">
    <property type="entry name" value="MrpR_N_CB"/>
</dbReference>
<comment type="caution">
    <text evidence="5">The sequence shown here is derived from an EMBL/GenBank/DDBJ whole genome shotgun (WGS) entry which is preliminary data.</text>
</comment>
<gene>
    <name evidence="5" type="ORF">GSM42_15000</name>
</gene>
<dbReference type="Pfam" id="PF22822">
    <property type="entry name" value="MrpR_N_CB"/>
    <property type="match status" value="1"/>
</dbReference>
<dbReference type="Pfam" id="PF22823">
    <property type="entry name" value="MrpR_C_cat"/>
    <property type="match status" value="1"/>
</dbReference>
<evidence type="ECO:0000259" key="4">
    <source>
        <dbReference type="Pfam" id="PF22823"/>
    </source>
</evidence>
<dbReference type="EMBL" id="WUUL01000010">
    <property type="protein sequence ID" value="MXQ55000.1"/>
    <property type="molecule type" value="Genomic_DNA"/>
</dbReference>
<dbReference type="Gene3D" id="1.10.443.10">
    <property type="entry name" value="Intergrase catalytic core"/>
    <property type="match status" value="1"/>
</dbReference>